<sequence length="138" mass="15886">MQTIHIDSQSDLPKVAEAIVEALGDRTVVVFRGEMGAGKTTLIREIVAQLGADDTVTSPTFAIINQYSTREGRCIYHFDFYRINRLEEAYDFGYEEYFYSGELCLVEWPEKIEELLPENIMTVRISIDDDEERTISFD</sequence>
<evidence type="ECO:0000256" key="5">
    <source>
        <dbReference type="ARBA" id="ARBA00022694"/>
    </source>
</evidence>
<evidence type="ECO:0000256" key="2">
    <source>
        <dbReference type="ARBA" id="ARBA00007599"/>
    </source>
</evidence>
<dbReference type="GO" id="GO:0005737">
    <property type="term" value="C:cytoplasm"/>
    <property type="evidence" value="ECO:0007669"/>
    <property type="project" value="UniProtKB-SubCell"/>
</dbReference>
<accession>A0A9D2ICY5</accession>
<dbReference type="GO" id="GO:0005524">
    <property type="term" value="F:ATP binding"/>
    <property type="evidence" value="ECO:0007669"/>
    <property type="project" value="UniProtKB-KW"/>
</dbReference>
<keyword evidence="9" id="KW-0460">Magnesium</keyword>
<dbReference type="SUPFAM" id="SSF52540">
    <property type="entry name" value="P-loop containing nucleoside triphosphate hydrolases"/>
    <property type="match status" value="1"/>
</dbReference>
<evidence type="ECO:0000256" key="7">
    <source>
        <dbReference type="ARBA" id="ARBA00022741"/>
    </source>
</evidence>
<dbReference type="InterPro" id="IPR003442">
    <property type="entry name" value="T6A_TsaE"/>
</dbReference>
<dbReference type="PANTHER" id="PTHR33540">
    <property type="entry name" value="TRNA THREONYLCARBAMOYLADENOSINE BIOSYNTHESIS PROTEIN TSAE"/>
    <property type="match status" value="1"/>
</dbReference>
<evidence type="ECO:0000313" key="11">
    <source>
        <dbReference type="EMBL" id="HJA98486.1"/>
    </source>
</evidence>
<comment type="subcellular location">
    <subcellularLocation>
        <location evidence="1">Cytoplasm</location>
    </subcellularLocation>
</comment>
<evidence type="ECO:0000313" key="12">
    <source>
        <dbReference type="Proteomes" id="UP000824259"/>
    </source>
</evidence>
<dbReference type="EMBL" id="DWYR01000008">
    <property type="protein sequence ID" value="HJA98486.1"/>
    <property type="molecule type" value="Genomic_DNA"/>
</dbReference>
<keyword evidence="7" id="KW-0547">Nucleotide-binding</keyword>
<evidence type="ECO:0000256" key="8">
    <source>
        <dbReference type="ARBA" id="ARBA00022840"/>
    </source>
</evidence>
<evidence type="ECO:0000256" key="9">
    <source>
        <dbReference type="ARBA" id="ARBA00022842"/>
    </source>
</evidence>
<dbReference type="NCBIfam" id="TIGR00150">
    <property type="entry name" value="T6A_YjeE"/>
    <property type="match status" value="1"/>
</dbReference>
<dbReference type="GO" id="GO:0046872">
    <property type="term" value="F:metal ion binding"/>
    <property type="evidence" value="ECO:0007669"/>
    <property type="project" value="UniProtKB-KW"/>
</dbReference>
<organism evidence="11 12">
    <name type="scientific">Candidatus Alistipes avicola</name>
    <dbReference type="NCBI Taxonomy" id="2838432"/>
    <lineage>
        <taxon>Bacteria</taxon>
        <taxon>Pseudomonadati</taxon>
        <taxon>Bacteroidota</taxon>
        <taxon>Bacteroidia</taxon>
        <taxon>Bacteroidales</taxon>
        <taxon>Rikenellaceae</taxon>
        <taxon>Alistipes</taxon>
    </lineage>
</organism>
<dbReference type="PANTHER" id="PTHR33540:SF2">
    <property type="entry name" value="TRNA THREONYLCARBAMOYLADENOSINE BIOSYNTHESIS PROTEIN TSAE"/>
    <property type="match status" value="1"/>
</dbReference>
<proteinExistence type="inferred from homology"/>
<keyword evidence="4" id="KW-0963">Cytoplasm</keyword>
<keyword evidence="5" id="KW-0819">tRNA processing</keyword>
<evidence type="ECO:0000256" key="10">
    <source>
        <dbReference type="ARBA" id="ARBA00032441"/>
    </source>
</evidence>
<reference evidence="11" key="1">
    <citation type="journal article" date="2021" name="PeerJ">
        <title>Extensive microbial diversity within the chicken gut microbiome revealed by metagenomics and culture.</title>
        <authorList>
            <person name="Gilroy R."/>
            <person name="Ravi A."/>
            <person name="Getino M."/>
            <person name="Pursley I."/>
            <person name="Horton D.L."/>
            <person name="Alikhan N.F."/>
            <person name="Baker D."/>
            <person name="Gharbi K."/>
            <person name="Hall N."/>
            <person name="Watson M."/>
            <person name="Adriaenssens E.M."/>
            <person name="Foster-Nyarko E."/>
            <person name="Jarju S."/>
            <person name="Secka A."/>
            <person name="Antonio M."/>
            <person name="Oren A."/>
            <person name="Chaudhuri R.R."/>
            <person name="La Ragione R."/>
            <person name="Hildebrand F."/>
            <person name="Pallen M.J."/>
        </authorList>
    </citation>
    <scope>NUCLEOTIDE SEQUENCE</scope>
    <source>
        <strain evidence="11">CHK169-11906</strain>
    </source>
</reference>
<dbReference type="Pfam" id="PF02367">
    <property type="entry name" value="TsaE"/>
    <property type="match status" value="1"/>
</dbReference>
<dbReference type="Gene3D" id="3.40.50.300">
    <property type="entry name" value="P-loop containing nucleotide triphosphate hydrolases"/>
    <property type="match status" value="1"/>
</dbReference>
<evidence type="ECO:0000256" key="1">
    <source>
        <dbReference type="ARBA" id="ARBA00004496"/>
    </source>
</evidence>
<protein>
    <recommendedName>
        <fullName evidence="3">tRNA threonylcarbamoyladenosine biosynthesis protein TsaE</fullName>
    </recommendedName>
    <alternativeName>
        <fullName evidence="10">t(6)A37 threonylcarbamoyladenosine biosynthesis protein TsaE</fullName>
    </alternativeName>
</protein>
<reference evidence="11" key="2">
    <citation type="submission" date="2021-04" db="EMBL/GenBank/DDBJ databases">
        <authorList>
            <person name="Gilroy R."/>
        </authorList>
    </citation>
    <scope>NUCLEOTIDE SEQUENCE</scope>
    <source>
        <strain evidence="11">CHK169-11906</strain>
    </source>
</reference>
<dbReference type="GO" id="GO:0002949">
    <property type="term" value="P:tRNA threonylcarbamoyladenosine modification"/>
    <property type="evidence" value="ECO:0007669"/>
    <property type="project" value="InterPro"/>
</dbReference>
<name>A0A9D2ICY5_9BACT</name>
<dbReference type="Proteomes" id="UP000824259">
    <property type="component" value="Unassembled WGS sequence"/>
</dbReference>
<evidence type="ECO:0000256" key="4">
    <source>
        <dbReference type="ARBA" id="ARBA00022490"/>
    </source>
</evidence>
<keyword evidence="6" id="KW-0479">Metal-binding</keyword>
<keyword evidence="8" id="KW-0067">ATP-binding</keyword>
<comment type="similarity">
    <text evidence="2">Belongs to the TsaE family.</text>
</comment>
<dbReference type="InterPro" id="IPR027417">
    <property type="entry name" value="P-loop_NTPase"/>
</dbReference>
<evidence type="ECO:0000256" key="6">
    <source>
        <dbReference type="ARBA" id="ARBA00022723"/>
    </source>
</evidence>
<dbReference type="AlphaFoldDB" id="A0A9D2ICY5"/>
<comment type="caution">
    <text evidence="11">The sequence shown here is derived from an EMBL/GenBank/DDBJ whole genome shotgun (WGS) entry which is preliminary data.</text>
</comment>
<gene>
    <name evidence="11" type="primary">tsaE</name>
    <name evidence="11" type="ORF">H9779_02655</name>
</gene>
<evidence type="ECO:0000256" key="3">
    <source>
        <dbReference type="ARBA" id="ARBA00019010"/>
    </source>
</evidence>